<accession>A0ABD3V9X1</accession>
<evidence type="ECO:0000256" key="4">
    <source>
        <dbReference type="ARBA" id="ARBA00023040"/>
    </source>
</evidence>
<feature type="transmembrane region" description="Helical" evidence="8">
    <location>
        <begin position="182"/>
        <end position="202"/>
    </location>
</feature>
<reference evidence="10 11" key="1">
    <citation type="submission" date="2024-11" db="EMBL/GenBank/DDBJ databases">
        <title>Chromosome-level genome assembly of the freshwater bivalve Anodonta woodiana.</title>
        <authorList>
            <person name="Chen X."/>
        </authorList>
    </citation>
    <scope>NUCLEOTIDE SEQUENCE [LARGE SCALE GENOMIC DNA]</scope>
    <source>
        <strain evidence="10">MN2024</strain>
        <tissue evidence="10">Gills</tissue>
    </source>
</reference>
<comment type="subcellular location">
    <subcellularLocation>
        <location evidence="1">Membrane</location>
        <topology evidence="1">Multi-pass membrane protein</topology>
    </subcellularLocation>
</comment>
<evidence type="ECO:0000313" key="10">
    <source>
        <dbReference type="EMBL" id="KAL3858379.1"/>
    </source>
</evidence>
<feature type="transmembrane region" description="Helical" evidence="8">
    <location>
        <begin position="140"/>
        <end position="161"/>
    </location>
</feature>
<evidence type="ECO:0000256" key="2">
    <source>
        <dbReference type="ARBA" id="ARBA00022692"/>
    </source>
</evidence>
<evidence type="ECO:0000256" key="6">
    <source>
        <dbReference type="ARBA" id="ARBA00023170"/>
    </source>
</evidence>
<feature type="domain" description="G-protein coupled receptors family 1 profile" evidence="9">
    <location>
        <begin position="80"/>
        <end position="251"/>
    </location>
</feature>
<dbReference type="PRINTS" id="PR00237">
    <property type="entry name" value="GPCRRHODOPSN"/>
</dbReference>
<keyword evidence="5 8" id="KW-0472">Membrane</keyword>
<protein>
    <recommendedName>
        <fullName evidence="9">G-protein coupled receptors family 1 profile domain-containing protein</fullName>
    </recommendedName>
</protein>
<comment type="caution">
    <text evidence="10">The sequence shown here is derived from an EMBL/GenBank/DDBJ whole genome shotgun (WGS) entry which is preliminary data.</text>
</comment>
<evidence type="ECO:0000256" key="7">
    <source>
        <dbReference type="ARBA" id="ARBA00023224"/>
    </source>
</evidence>
<dbReference type="EMBL" id="JBJQND010000013">
    <property type="protein sequence ID" value="KAL3858379.1"/>
    <property type="molecule type" value="Genomic_DNA"/>
</dbReference>
<keyword evidence="4" id="KW-0297">G-protein coupled receptor</keyword>
<feature type="transmembrane region" description="Helical" evidence="8">
    <location>
        <begin position="228"/>
        <end position="249"/>
    </location>
</feature>
<dbReference type="AlphaFoldDB" id="A0ABD3V9X1"/>
<dbReference type="GO" id="GO:0016020">
    <property type="term" value="C:membrane"/>
    <property type="evidence" value="ECO:0007669"/>
    <property type="project" value="UniProtKB-SubCell"/>
</dbReference>
<proteinExistence type="predicted"/>
<evidence type="ECO:0000256" key="1">
    <source>
        <dbReference type="ARBA" id="ARBA00004141"/>
    </source>
</evidence>
<feature type="transmembrane region" description="Helical" evidence="8">
    <location>
        <begin position="101"/>
        <end position="120"/>
    </location>
</feature>
<feature type="transmembrane region" description="Helical" evidence="8">
    <location>
        <begin position="68"/>
        <end position="89"/>
    </location>
</feature>
<dbReference type="PROSITE" id="PS50262">
    <property type="entry name" value="G_PROTEIN_RECEP_F1_2"/>
    <property type="match status" value="1"/>
</dbReference>
<name>A0ABD3V9X1_SINWO</name>
<dbReference type="GO" id="GO:0004930">
    <property type="term" value="F:G protein-coupled receptor activity"/>
    <property type="evidence" value="ECO:0007669"/>
    <property type="project" value="UniProtKB-KW"/>
</dbReference>
<keyword evidence="2 8" id="KW-0812">Transmembrane</keyword>
<evidence type="ECO:0000259" key="9">
    <source>
        <dbReference type="PROSITE" id="PS50262"/>
    </source>
</evidence>
<dbReference type="Gene3D" id="1.20.1070.10">
    <property type="entry name" value="Rhodopsin 7-helix transmembrane proteins"/>
    <property type="match status" value="1"/>
</dbReference>
<keyword evidence="7" id="KW-0807">Transducer</keyword>
<dbReference type="Pfam" id="PF00001">
    <property type="entry name" value="7tm_1"/>
    <property type="match status" value="1"/>
</dbReference>
<dbReference type="SUPFAM" id="SSF81321">
    <property type="entry name" value="Family A G protein-coupled receptor-like"/>
    <property type="match status" value="1"/>
</dbReference>
<keyword evidence="3 8" id="KW-1133">Transmembrane helix</keyword>
<dbReference type="InterPro" id="IPR050125">
    <property type="entry name" value="GPCR_opsins"/>
</dbReference>
<evidence type="ECO:0000313" key="11">
    <source>
        <dbReference type="Proteomes" id="UP001634394"/>
    </source>
</evidence>
<sequence>MTTTSRADNILQNSTPLSTIGNAIQNVSSTTTVFLLRNVTNDFRNTLLDADDDNPGRLSSHGYLATGIYLTLLGLFAFFGNIMMLVVLYKGNTHFTRFHTMMLTNIAICDMGVACTAYPYTAISGYFRKWIFNDEICVVAGFMTYTFCTSDMNTLAVIAFSRYVTVCKKEWGYLIRGSSNKWFLIGIWVYTLFWTGTPLIGWSNYTYEPFGTSCSLNWFGKRMVDRTYNSLCCFFCFGVHIIIFVFCYAKISRNYNKLLKYEEPSLRSVSIDDITLEETVQRRKEILLTRNMTKKGIARRLPVLEVGTKNYQPSDSTRSTKQWYYMFTRYDIVKLSRQALQSDLQALALHSFY</sequence>
<evidence type="ECO:0000256" key="5">
    <source>
        <dbReference type="ARBA" id="ARBA00023136"/>
    </source>
</evidence>
<evidence type="ECO:0000256" key="3">
    <source>
        <dbReference type="ARBA" id="ARBA00022989"/>
    </source>
</evidence>
<dbReference type="InterPro" id="IPR017452">
    <property type="entry name" value="GPCR_Rhodpsn_7TM"/>
</dbReference>
<dbReference type="InterPro" id="IPR000276">
    <property type="entry name" value="GPCR_Rhodpsn"/>
</dbReference>
<dbReference type="PANTHER" id="PTHR24240">
    <property type="entry name" value="OPSIN"/>
    <property type="match status" value="1"/>
</dbReference>
<keyword evidence="6" id="KW-0675">Receptor</keyword>
<organism evidence="10 11">
    <name type="scientific">Sinanodonta woodiana</name>
    <name type="common">Chinese pond mussel</name>
    <name type="synonym">Anodonta woodiana</name>
    <dbReference type="NCBI Taxonomy" id="1069815"/>
    <lineage>
        <taxon>Eukaryota</taxon>
        <taxon>Metazoa</taxon>
        <taxon>Spiralia</taxon>
        <taxon>Lophotrochozoa</taxon>
        <taxon>Mollusca</taxon>
        <taxon>Bivalvia</taxon>
        <taxon>Autobranchia</taxon>
        <taxon>Heteroconchia</taxon>
        <taxon>Palaeoheterodonta</taxon>
        <taxon>Unionida</taxon>
        <taxon>Unionoidea</taxon>
        <taxon>Unionidae</taxon>
        <taxon>Unioninae</taxon>
        <taxon>Sinanodonta</taxon>
    </lineage>
</organism>
<keyword evidence="11" id="KW-1185">Reference proteome</keyword>
<gene>
    <name evidence="10" type="ORF">ACJMK2_012970</name>
</gene>
<dbReference type="Proteomes" id="UP001634394">
    <property type="component" value="Unassembled WGS sequence"/>
</dbReference>
<evidence type="ECO:0000256" key="8">
    <source>
        <dbReference type="SAM" id="Phobius"/>
    </source>
</evidence>